<comment type="caution">
    <text evidence="1">The sequence shown here is derived from an EMBL/GenBank/DDBJ whole genome shotgun (WGS) entry which is preliminary data.</text>
</comment>
<reference evidence="1 2" key="1">
    <citation type="submission" date="2019-06" db="EMBL/GenBank/DDBJ databases">
        <title>Genomic Encyclopedia of Archaeal and Bacterial Type Strains, Phase II (KMG-II): from individual species to whole genera.</title>
        <authorList>
            <person name="Goeker M."/>
        </authorList>
    </citation>
    <scope>NUCLEOTIDE SEQUENCE [LARGE SCALE GENOMIC DNA]</scope>
    <source>
        <strain evidence="1 2">DSM 18423</strain>
    </source>
</reference>
<dbReference type="OrthoDB" id="9920788at2"/>
<dbReference type="EMBL" id="VFPT01000003">
    <property type="protein sequence ID" value="TQM90120.1"/>
    <property type="molecule type" value="Genomic_DNA"/>
</dbReference>
<evidence type="ECO:0000313" key="1">
    <source>
        <dbReference type="EMBL" id="TQM90120.1"/>
    </source>
</evidence>
<keyword evidence="2" id="KW-1185">Reference proteome</keyword>
<sequence length="63" mass="7246">MTRPTYQQPDLFAHLAPKVHWTQGDRQKAIMLLRNLLQEAMSEPLLPNQPLIEQEAGNDQDHA</sequence>
<evidence type="ECO:0000313" key="2">
    <source>
        <dbReference type="Proteomes" id="UP000320582"/>
    </source>
</evidence>
<dbReference type="AlphaFoldDB" id="A0A543K4W9"/>
<name>A0A543K4W9_9RHOB</name>
<accession>A0A543K4W9</accession>
<protein>
    <submittedName>
        <fullName evidence="1">Uncharacterized protein</fullName>
    </submittedName>
</protein>
<dbReference type="Proteomes" id="UP000320582">
    <property type="component" value="Unassembled WGS sequence"/>
</dbReference>
<dbReference type="RefSeq" id="WP_142085218.1">
    <property type="nucleotide sequence ID" value="NZ_VFPT01000003.1"/>
</dbReference>
<organism evidence="1 2">
    <name type="scientific">Roseinatronobacter monicus</name>
    <dbReference type="NCBI Taxonomy" id="393481"/>
    <lineage>
        <taxon>Bacteria</taxon>
        <taxon>Pseudomonadati</taxon>
        <taxon>Pseudomonadota</taxon>
        <taxon>Alphaproteobacteria</taxon>
        <taxon>Rhodobacterales</taxon>
        <taxon>Paracoccaceae</taxon>
        <taxon>Roseinatronobacter</taxon>
    </lineage>
</organism>
<gene>
    <name evidence="1" type="ORF">BD293_4041</name>
</gene>
<proteinExistence type="predicted"/>